<reference evidence="1" key="1">
    <citation type="submission" date="2021-01" db="EMBL/GenBank/DDBJ databases">
        <title>Whole genome shotgun sequence of Rugosimonospora africana NBRC 104875.</title>
        <authorList>
            <person name="Komaki H."/>
            <person name="Tamura T."/>
        </authorList>
    </citation>
    <scope>NUCLEOTIDE SEQUENCE</scope>
    <source>
        <strain evidence="1">NBRC 104875</strain>
    </source>
</reference>
<accession>A0A8J3VS63</accession>
<protein>
    <recommendedName>
        <fullName evidence="3">DUF4192 domain-containing protein</fullName>
    </recommendedName>
</protein>
<evidence type="ECO:0000313" key="1">
    <source>
        <dbReference type="EMBL" id="GIH16123.1"/>
    </source>
</evidence>
<organism evidence="1 2">
    <name type="scientific">Rugosimonospora africana</name>
    <dbReference type="NCBI Taxonomy" id="556532"/>
    <lineage>
        <taxon>Bacteria</taxon>
        <taxon>Bacillati</taxon>
        <taxon>Actinomycetota</taxon>
        <taxon>Actinomycetes</taxon>
        <taxon>Micromonosporales</taxon>
        <taxon>Micromonosporaceae</taxon>
        <taxon>Rugosimonospora</taxon>
    </lineage>
</organism>
<proteinExistence type="predicted"/>
<evidence type="ECO:0000313" key="2">
    <source>
        <dbReference type="Proteomes" id="UP000642748"/>
    </source>
</evidence>
<name>A0A8J3VS63_9ACTN</name>
<gene>
    <name evidence="1" type="ORF">Raf01_42950</name>
</gene>
<dbReference type="InterPro" id="IPR025447">
    <property type="entry name" value="DUF4192"/>
</dbReference>
<dbReference type="AlphaFoldDB" id="A0A8J3VS63"/>
<dbReference type="Proteomes" id="UP000642748">
    <property type="component" value="Unassembled WGS sequence"/>
</dbReference>
<keyword evidence="2" id="KW-1185">Reference proteome</keyword>
<evidence type="ECO:0008006" key="3">
    <source>
        <dbReference type="Google" id="ProtNLM"/>
    </source>
</evidence>
<dbReference type="Pfam" id="PF13830">
    <property type="entry name" value="DUF4192"/>
    <property type="match status" value="1"/>
</dbReference>
<dbReference type="RefSeq" id="WP_203919711.1">
    <property type="nucleotide sequence ID" value="NZ_BONZ01000039.1"/>
</dbReference>
<sequence>MSDQPSMRLRNAEDLLAAMPFLLGFAPEDSLIIMTIVEQRVPSLIRVALPDPGELPAPLSQVLNLSAARIGKQAGAHTLLVGYGPADRVEHTVQAAADALRTARVPIDLALRVTGDRYWYLDGVPAPMPKSPDGIPIDPSDTAIAAQAVYAGLVALPNRDALAATLAPVTGPAREGMVAATKAACTRYVAQVDAAAEPGKKPRLGTDTPVGRQLHAEALRRLHRVENRYRRAAAVTDDDVAALTILLDLPDIRDVAAYRTGRQGWQLSMWTDVVRRAEPLFRTTPAVLLTLCALQAGDGALANLALDRALADDPNDRMARLLSEAIGAGIDPTTIASILDH</sequence>
<dbReference type="EMBL" id="BONZ01000039">
    <property type="protein sequence ID" value="GIH16123.1"/>
    <property type="molecule type" value="Genomic_DNA"/>
</dbReference>
<comment type="caution">
    <text evidence="1">The sequence shown here is derived from an EMBL/GenBank/DDBJ whole genome shotgun (WGS) entry which is preliminary data.</text>
</comment>